<keyword evidence="6" id="KW-1185">Reference proteome</keyword>
<evidence type="ECO:0000313" key="5">
    <source>
        <dbReference type="EMBL" id="CAK9266964.1"/>
    </source>
</evidence>
<dbReference type="SUPFAM" id="SSF54928">
    <property type="entry name" value="RNA-binding domain, RBD"/>
    <property type="match status" value="1"/>
</dbReference>
<feature type="region of interest" description="Disordered" evidence="3">
    <location>
        <begin position="232"/>
        <end position="274"/>
    </location>
</feature>
<dbReference type="Pfam" id="PF00076">
    <property type="entry name" value="RRM_1"/>
    <property type="match status" value="1"/>
</dbReference>
<dbReference type="Gene3D" id="3.30.70.330">
    <property type="match status" value="1"/>
</dbReference>
<accession>A0ABP0WJH8</accession>
<dbReference type="InterPro" id="IPR035979">
    <property type="entry name" value="RBD_domain_sf"/>
</dbReference>
<feature type="domain" description="RRM" evidence="4">
    <location>
        <begin position="114"/>
        <end position="191"/>
    </location>
</feature>
<keyword evidence="1 2" id="KW-0694">RNA-binding</keyword>
<evidence type="ECO:0000256" key="1">
    <source>
        <dbReference type="ARBA" id="ARBA00022884"/>
    </source>
</evidence>
<evidence type="ECO:0000313" key="6">
    <source>
        <dbReference type="Proteomes" id="UP001497444"/>
    </source>
</evidence>
<proteinExistence type="predicted"/>
<dbReference type="CDD" id="cd12680">
    <property type="entry name" value="RRM_THOC4"/>
    <property type="match status" value="1"/>
</dbReference>
<feature type="compositionally biased region" description="Gly residues" evidence="3">
    <location>
        <begin position="21"/>
        <end position="30"/>
    </location>
</feature>
<dbReference type="InterPro" id="IPR000504">
    <property type="entry name" value="RRM_dom"/>
</dbReference>
<gene>
    <name evidence="5" type="ORF">CSSPJE1EN1_LOCUS12442</name>
</gene>
<evidence type="ECO:0000256" key="2">
    <source>
        <dbReference type="PROSITE-ProRule" id="PRU00176"/>
    </source>
</evidence>
<dbReference type="SMART" id="SM01218">
    <property type="entry name" value="FoP_duplication"/>
    <property type="match status" value="1"/>
</dbReference>
<dbReference type="PROSITE" id="PS50102">
    <property type="entry name" value="RRM"/>
    <property type="match status" value="1"/>
</dbReference>
<feature type="compositionally biased region" description="Gly residues" evidence="3">
    <location>
        <begin position="232"/>
        <end position="242"/>
    </location>
</feature>
<dbReference type="InterPro" id="IPR025715">
    <property type="entry name" value="FoP_C"/>
</dbReference>
<dbReference type="PANTHER" id="PTHR19965">
    <property type="entry name" value="RNA AND EXPORT FACTOR BINDING PROTEIN"/>
    <property type="match status" value="1"/>
</dbReference>
<dbReference type="SMART" id="SM00360">
    <property type="entry name" value="RRM"/>
    <property type="match status" value="1"/>
</dbReference>
<evidence type="ECO:0000256" key="3">
    <source>
        <dbReference type="SAM" id="MobiDB-lite"/>
    </source>
</evidence>
<sequence length="288" mass="30435">MTSALDMSLDDMIKTNKQVGRRGGGGGGRGGGRRAPRSRGSFNTTTATTGGYGSGPKAATGPVRRQMKRTLHSGHNPYSTAAKASKQASPFQHNMYEDMVPNNMLKPLSLETGSKLYISNLDYGVSNEDLKELFAEVGELKRCSIHYDGSGRSKGTAEVVFARKTEAVAAMKRYNTVQLDGKPMQIELIGTVPSNIPGRDLAVAGGAGLVVQAANGARPNSNARRVVLVGGGTQGCGSGGRRGSSRNFRGRGRGRGAGRSQGRVQAEEKSAEDLDAELETYHAEAMQM</sequence>
<dbReference type="PANTHER" id="PTHR19965:SF35">
    <property type="entry name" value="RNA ANNEALING PROTEIN YRA1"/>
    <property type="match status" value="1"/>
</dbReference>
<dbReference type="Proteomes" id="UP001497444">
    <property type="component" value="Chromosome 19"/>
</dbReference>
<dbReference type="InterPro" id="IPR012677">
    <property type="entry name" value="Nucleotide-bd_a/b_plait_sf"/>
</dbReference>
<organism evidence="5 6">
    <name type="scientific">Sphagnum jensenii</name>
    <dbReference type="NCBI Taxonomy" id="128206"/>
    <lineage>
        <taxon>Eukaryota</taxon>
        <taxon>Viridiplantae</taxon>
        <taxon>Streptophyta</taxon>
        <taxon>Embryophyta</taxon>
        <taxon>Bryophyta</taxon>
        <taxon>Sphagnophytina</taxon>
        <taxon>Sphagnopsida</taxon>
        <taxon>Sphagnales</taxon>
        <taxon>Sphagnaceae</taxon>
        <taxon>Sphagnum</taxon>
    </lineage>
</organism>
<dbReference type="Pfam" id="PF13865">
    <property type="entry name" value="FoP_duplication"/>
    <property type="match status" value="1"/>
</dbReference>
<evidence type="ECO:0000259" key="4">
    <source>
        <dbReference type="PROSITE" id="PS50102"/>
    </source>
</evidence>
<feature type="compositionally biased region" description="Low complexity" evidence="3">
    <location>
        <begin position="38"/>
        <end position="49"/>
    </location>
</feature>
<feature type="region of interest" description="Disordered" evidence="3">
    <location>
        <begin position="1"/>
        <end position="64"/>
    </location>
</feature>
<dbReference type="EMBL" id="OZ020114">
    <property type="protein sequence ID" value="CAK9266964.1"/>
    <property type="molecule type" value="Genomic_DNA"/>
</dbReference>
<protein>
    <recommendedName>
        <fullName evidence="4">RRM domain-containing protein</fullName>
    </recommendedName>
</protein>
<name>A0ABP0WJH8_9BRYO</name>
<reference evidence="5" key="1">
    <citation type="submission" date="2024-02" db="EMBL/GenBank/DDBJ databases">
        <authorList>
            <consortium name="ELIXIR-Norway"/>
            <consortium name="Elixir Norway"/>
        </authorList>
    </citation>
    <scope>NUCLEOTIDE SEQUENCE</scope>
</reference>
<dbReference type="InterPro" id="IPR051229">
    <property type="entry name" value="ALYREF_mRNA_export"/>
</dbReference>